<feature type="binding site" evidence="7">
    <location>
        <begin position="294"/>
        <end position="300"/>
    </location>
    <ligand>
        <name>substrate</name>
    </ligand>
</feature>
<evidence type="ECO:0000256" key="1">
    <source>
        <dbReference type="ARBA" id="ARBA00022598"/>
    </source>
</evidence>
<comment type="pathway">
    <text evidence="7">Purine metabolism; AMP biosynthesis via de novo pathway; AMP from IMP: step 1/2.</text>
</comment>
<feature type="binding site" evidence="7">
    <location>
        <begin position="326"/>
        <end position="328"/>
    </location>
    <ligand>
        <name>GTP</name>
        <dbReference type="ChEBI" id="CHEBI:37565"/>
    </ligand>
</feature>
<keyword evidence="7" id="KW-0963">Cytoplasm</keyword>
<evidence type="ECO:0000256" key="7">
    <source>
        <dbReference type="HAMAP-Rule" id="MF_03125"/>
    </source>
</evidence>
<dbReference type="SMART" id="SM00788">
    <property type="entry name" value="Adenylsucc_synt"/>
    <property type="match status" value="1"/>
</dbReference>
<dbReference type="SUPFAM" id="SSF52540">
    <property type="entry name" value="P-loop containing nucleoside triphosphate hydrolases"/>
    <property type="match status" value="1"/>
</dbReference>
<dbReference type="GO" id="GO:0004019">
    <property type="term" value="F:adenylosuccinate synthase activity"/>
    <property type="evidence" value="ECO:0007669"/>
    <property type="project" value="UniProtKB-UniRule"/>
</dbReference>
<feature type="binding site" evidence="7">
    <location>
        <begin position="45"/>
        <end position="48"/>
    </location>
    <ligand>
        <name>IMP</name>
        <dbReference type="ChEBI" id="CHEBI:58053"/>
    </ligand>
</feature>
<dbReference type="AlphaFoldDB" id="A0A9K3D1U1"/>
<keyword evidence="9" id="KW-1185">Reference proteome</keyword>
<keyword evidence="4 7" id="KW-0658">Purine biosynthesis</keyword>
<keyword evidence="2 7" id="KW-0479">Metal-binding</keyword>
<dbReference type="InterPro" id="IPR042109">
    <property type="entry name" value="Adenylosuccinate_synth_dom1"/>
</dbReference>
<dbReference type="Gene3D" id="3.90.170.10">
    <property type="entry name" value="Adenylosuccinate Synthetase, subunit A, domain 3"/>
    <property type="match status" value="1"/>
</dbReference>
<reference evidence="8 9" key="1">
    <citation type="journal article" date="2018" name="PLoS ONE">
        <title>The draft genome of Kipferlia bialata reveals reductive genome evolution in fornicate parasites.</title>
        <authorList>
            <person name="Tanifuji G."/>
            <person name="Takabayashi S."/>
            <person name="Kume K."/>
            <person name="Takagi M."/>
            <person name="Nakayama T."/>
            <person name="Kamikawa R."/>
            <person name="Inagaki Y."/>
            <person name="Hashimoto T."/>
        </authorList>
    </citation>
    <scope>NUCLEOTIDE SEQUENCE [LARGE SCALE GENOMIC DNA]</scope>
    <source>
        <strain evidence="8">NY0173</strain>
    </source>
</reference>
<keyword evidence="6 7" id="KW-0342">GTP-binding</keyword>
<evidence type="ECO:0000256" key="5">
    <source>
        <dbReference type="ARBA" id="ARBA00022842"/>
    </source>
</evidence>
<comment type="caution">
    <text evidence="7">Lacks conserved residue(s) required for the propagation of feature annotation.</text>
</comment>
<dbReference type="Gene3D" id="3.40.440.10">
    <property type="entry name" value="Adenylosuccinate Synthetase, subunit A, domain 1"/>
    <property type="match status" value="2"/>
</dbReference>
<protein>
    <recommendedName>
        <fullName evidence="7">Adenylosuccinate synthetase</fullName>
        <shortName evidence="7">AMPSase</shortName>
        <shortName evidence="7">AdSS</shortName>
        <ecNumber evidence="7">6.3.4.4</ecNumber>
    </recommendedName>
    <alternativeName>
        <fullName evidence="7">IMP--aspartate ligase</fullName>
    </alternativeName>
</protein>
<comment type="subcellular location">
    <subcellularLocation>
        <location evidence="7">Cytoplasm</location>
    </subcellularLocation>
</comment>
<dbReference type="InterPro" id="IPR042111">
    <property type="entry name" value="Adenylosuccinate_synth_dom3"/>
</dbReference>
<keyword evidence="3 7" id="KW-0547">Nucleotide-binding</keyword>
<dbReference type="GO" id="GO:0046040">
    <property type="term" value="P:IMP metabolic process"/>
    <property type="evidence" value="ECO:0007669"/>
    <property type="project" value="TreeGrafter"/>
</dbReference>
<dbReference type="GO" id="GO:0000287">
    <property type="term" value="F:magnesium ion binding"/>
    <property type="evidence" value="ECO:0007669"/>
    <property type="project" value="UniProtKB-UniRule"/>
</dbReference>
<comment type="similarity">
    <text evidence="7">Belongs to the adenylosuccinate synthetase family.</text>
</comment>
<feature type="binding site" evidence="7">
    <location>
        <position position="176"/>
    </location>
    <ligand>
        <name>IMP</name>
        <dbReference type="ChEBI" id="CHEBI:58053"/>
        <note>ligand shared between dimeric partners</note>
    </ligand>
</feature>
<comment type="catalytic activity">
    <reaction evidence="7">
        <text>IMP + L-aspartate + GTP = N(6)-(1,2-dicarboxyethyl)-AMP + GDP + phosphate + 2 H(+)</text>
        <dbReference type="Rhea" id="RHEA:15753"/>
        <dbReference type="ChEBI" id="CHEBI:15378"/>
        <dbReference type="ChEBI" id="CHEBI:29991"/>
        <dbReference type="ChEBI" id="CHEBI:37565"/>
        <dbReference type="ChEBI" id="CHEBI:43474"/>
        <dbReference type="ChEBI" id="CHEBI:57567"/>
        <dbReference type="ChEBI" id="CHEBI:58053"/>
        <dbReference type="ChEBI" id="CHEBI:58189"/>
        <dbReference type="EC" id="6.3.4.4"/>
    </reaction>
</comment>
<dbReference type="Proteomes" id="UP000265618">
    <property type="component" value="Unassembled WGS sequence"/>
</dbReference>
<accession>A0A9K3D1U1</accession>
<evidence type="ECO:0000256" key="6">
    <source>
        <dbReference type="ARBA" id="ARBA00023134"/>
    </source>
</evidence>
<evidence type="ECO:0000256" key="2">
    <source>
        <dbReference type="ARBA" id="ARBA00022723"/>
    </source>
</evidence>
<dbReference type="OrthoDB" id="10265645at2759"/>
<evidence type="ECO:0000313" key="9">
    <source>
        <dbReference type="Proteomes" id="UP000265618"/>
    </source>
</evidence>
<feature type="binding site" evidence="7">
    <location>
        <position position="219"/>
    </location>
    <ligand>
        <name>IMP</name>
        <dbReference type="ChEBI" id="CHEBI:58053"/>
    </ligand>
</feature>
<comment type="caution">
    <text evidence="8">The sequence shown here is derived from an EMBL/GenBank/DDBJ whole genome shotgun (WGS) entry which is preliminary data.</text>
</comment>
<feature type="binding site" evidence="7">
    <location>
        <position position="45"/>
    </location>
    <ligand>
        <name>Mg(2+)</name>
        <dbReference type="ChEBI" id="CHEBI:18420"/>
    </ligand>
</feature>
<comment type="subunit">
    <text evidence="7">Homodimer.</text>
</comment>
<evidence type="ECO:0000256" key="4">
    <source>
        <dbReference type="ARBA" id="ARBA00022755"/>
    </source>
</evidence>
<feature type="active site" description="Proton acceptor" evidence="7">
    <location>
        <position position="45"/>
    </location>
</feature>
<dbReference type="Pfam" id="PF00709">
    <property type="entry name" value="Adenylsucc_synt"/>
    <property type="match status" value="2"/>
</dbReference>
<proteinExistence type="inferred from homology"/>
<dbReference type="PANTHER" id="PTHR11846:SF0">
    <property type="entry name" value="ADENYLOSUCCINATE SYNTHETASE"/>
    <property type="match status" value="1"/>
</dbReference>
<dbReference type="GO" id="GO:0044208">
    <property type="term" value="P:'de novo' AMP biosynthetic process"/>
    <property type="evidence" value="ECO:0007669"/>
    <property type="project" value="UniProtKB-UniRule"/>
</dbReference>
<keyword evidence="5 7" id="KW-0460">Magnesium</keyword>
<keyword evidence="1 7" id="KW-0436">Ligase</keyword>
<organism evidence="8 9">
    <name type="scientific">Kipferlia bialata</name>
    <dbReference type="NCBI Taxonomy" id="797122"/>
    <lineage>
        <taxon>Eukaryota</taxon>
        <taxon>Metamonada</taxon>
        <taxon>Carpediemonas-like organisms</taxon>
        <taxon>Kipferlia</taxon>
    </lineage>
</organism>
<feature type="binding site" evidence="7">
    <location>
        <position position="162"/>
    </location>
    <ligand>
        <name>IMP</name>
        <dbReference type="ChEBI" id="CHEBI:58053"/>
    </ligand>
</feature>
<feature type="binding site" evidence="7">
    <location>
        <begin position="44"/>
        <end position="50"/>
    </location>
    <ligand>
        <name>GTP</name>
        <dbReference type="ChEBI" id="CHEBI:37565"/>
    </ligand>
</feature>
<evidence type="ECO:0000313" key="8">
    <source>
        <dbReference type="EMBL" id="GIQ86660.1"/>
    </source>
</evidence>
<feature type="active site" description="Proton donor" evidence="7">
    <location>
        <position position="79"/>
    </location>
</feature>
<name>A0A9K3D1U1_9EUKA</name>
<dbReference type="GO" id="GO:0005737">
    <property type="term" value="C:cytoplasm"/>
    <property type="evidence" value="ECO:0007669"/>
    <property type="project" value="UniProtKB-SubCell"/>
</dbReference>
<dbReference type="PANTHER" id="PTHR11846">
    <property type="entry name" value="ADENYLOSUCCINATE SYNTHETASE"/>
    <property type="match status" value="1"/>
</dbReference>
<feature type="binding site" evidence="7">
    <location>
        <position position="234"/>
    </location>
    <ligand>
        <name>IMP</name>
        <dbReference type="ChEBI" id="CHEBI:58053"/>
    </ligand>
</feature>
<gene>
    <name evidence="8" type="ORF">KIPB_008553</name>
</gene>
<sequence length="399" mass="42165">MGAIPSDGTCLSRPAMAPLSRSLAAPAGIKERLSIESVIGIQRGDEGKGKVACYLVQKAVRDGYHTVVARGAGGDNCGHTRVTDQGVKVATHLIPASSSIVGVSAVIIGAGTVVSLEALQKEAAEIAPLNPDLTIYIAGNCTLVTAEHRRRDAENMKRIGSTGRGIGPAMVDLVNRVGTLVSSVDPKEFPTCLPVKVYESIFDILPMDRRVKVIMENPQGASLDINRGTYPYVTSSGTGTAVAVGQAGLPMCCVTRIFGVAKAYRTSVGVDPKPQVMGDEMSSLLAEVGREFGVTTGRRRRVDYLDASEIIRYGREEGVTDLCVTKVDLLPETMGDIDSAYQYLGSDGKTVQTGSVSGALTTILSQSVMPVADTSMVVMIGTGPRDSDVEWWNLVVPAY</sequence>
<feature type="binding site" evidence="7">
    <location>
        <position position="78"/>
    </location>
    <ligand>
        <name>Mg(2+)</name>
        <dbReference type="ChEBI" id="CHEBI:18420"/>
    </ligand>
</feature>
<feature type="binding site" evidence="7">
    <location>
        <position position="298"/>
    </location>
    <ligand>
        <name>IMP</name>
        <dbReference type="ChEBI" id="CHEBI:58053"/>
    </ligand>
</feature>
<evidence type="ECO:0000256" key="3">
    <source>
        <dbReference type="ARBA" id="ARBA00022741"/>
    </source>
</evidence>
<feature type="binding site" evidence="7">
    <location>
        <begin position="78"/>
        <end position="80"/>
    </location>
    <ligand>
        <name>GTP</name>
        <dbReference type="ChEBI" id="CHEBI:37565"/>
    </ligand>
</feature>
<dbReference type="Gene3D" id="1.10.300.10">
    <property type="entry name" value="Adenylosuccinate Synthetase, subunit A, domain 2"/>
    <property type="match status" value="1"/>
</dbReference>
<comment type="function">
    <text evidence="7">Plays an important role in the de novo pathway and in the salvage pathway of purine nucleotide biosynthesis. Catalyzes the first commited step in the biosynthesis of AMP from IMP.</text>
</comment>
<comment type="cofactor">
    <cofactor evidence="7">
        <name>Mg(2+)</name>
        <dbReference type="ChEBI" id="CHEBI:18420"/>
    </cofactor>
    <text evidence="7">Binds 1 Mg(2+) ion per subunit.</text>
</comment>
<dbReference type="InterPro" id="IPR001114">
    <property type="entry name" value="Adenylosuccinate_synthetase"/>
</dbReference>
<dbReference type="HAMAP" id="MF_00011">
    <property type="entry name" value="Adenylosucc_synth"/>
    <property type="match status" value="1"/>
</dbReference>
<dbReference type="EMBL" id="BDIP01002678">
    <property type="protein sequence ID" value="GIQ86660.1"/>
    <property type="molecule type" value="Genomic_DNA"/>
</dbReference>
<dbReference type="InterPro" id="IPR027417">
    <property type="entry name" value="P-loop_NTPase"/>
</dbReference>
<dbReference type="GO" id="GO:0005525">
    <property type="term" value="F:GTP binding"/>
    <property type="evidence" value="ECO:0007669"/>
    <property type="project" value="UniProtKB-UniRule"/>
</dbReference>
<feature type="binding site" evidence="7">
    <location>
        <position position="300"/>
    </location>
    <ligand>
        <name>GTP</name>
        <dbReference type="ChEBI" id="CHEBI:37565"/>
    </ligand>
</feature>
<dbReference type="EC" id="6.3.4.4" evidence="7"/>
<dbReference type="InterPro" id="IPR042110">
    <property type="entry name" value="Adenylosuccinate_synth_dom2"/>
</dbReference>